<sequence length="307" mass="35137">MKYSFFSYPCWAIAITLALANVANSHRELHHPGANFILSSSEVLDNWEEDRPPGRTRRVEGTRRGGCERDGQSVPCPPQENLPLLALVPVSQDTFNKFQAEAAKKGNSELTLPEWEQQDDANILSLSGTLEPHPIFWFYIPELPADCKARFDIEELDEQGNPNDNFLKPKEEEPFEMPLSQSGGIVGFRLPEAYPLKFDQPYGWTFSIKCLEESYIDSDVTAAVIRINDANIQQEIETAEGQNNQALFDIAWKKHKIWHETITALAEHRERNYQDVPNDKLTELLEDDRVGFPELKDKPVLGWHRFE</sequence>
<name>A0A7C3ZZT6_9CYAN</name>
<evidence type="ECO:0000313" key="3">
    <source>
        <dbReference type="EMBL" id="HGG03749.1"/>
    </source>
</evidence>
<feature type="chain" id="PRO_5028169520" evidence="2">
    <location>
        <begin position="21"/>
        <end position="307"/>
    </location>
</feature>
<proteinExistence type="predicted"/>
<protein>
    <submittedName>
        <fullName evidence="3">DUF928 domain-containing protein</fullName>
    </submittedName>
</protein>
<feature type="signal peptide" evidence="2">
    <location>
        <begin position="1"/>
        <end position="20"/>
    </location>
</feature>
<feature type="region of interest" description="Disordered" evidence="1">
    <location>
        <begin position="48"/>
        <end position="75"/>
    </location>
</feature>
<gene>
    <name evidence="3" type="ORF">ENR15_24705</name>
</gene>
<reference evidence="3" key="1">
    <citation type="journal article" date="2020" name="mSystems">
        <title>Genome- and Community-Level Interaction Insights into Carbon Utilization and Element Cycling Functions of Hydrothermarchaeota in Hydrothermal Sediment.</title>
        <authorList>
            <person name="Zhou Z."/>
            <person name="Liu Y."/>
            <person name="Xu W."/>
            <person name="Pan J."/>
            <person name="Luo Z.H."/>
            <person name="Li M."/>
        </authorList>
    </citation>
    <scope>NUCLEOTIDE SEQUENCE [LARGE SCALE GENOMIC DNA]</scope>
    <source>
        <strain evidence="3">SpSt-374</strain>
    </source>
</reference>
<feature type="compositionally biased region" description="Basic and acidic residues" evidence="1">
    <location>
        <begin position="49"/>
        <end position="71"/>
    </location>
</feature>
<evidence type="ECO:0000256" key="1">
    <source>
        <dbReference type="SAM" id="MobiDB-lite"/>
    </source>
</evidence>
<dbReference type="InterPro" id="IPR010328">
    <property type="entry name" value="DUF928"/>
</dbReference>
<evidence type="ECO:0000256" key="2">
    <source>
        <dbReference type="SAM" id="SignalP"/>
    </source>
</evidence>
<organism evidence="3">
    <name type="scientific">Planktothricoides sp. SpSt-374</name>
    <dbReference type="NCBI Taxonomy" id="2282167"/>
    <lineage>
        <taxon>Bacteria</taxon>
        <taxon>Bacillati</taxon>
        <taxon>Cyanobacteriota</taxon>
        <taxon>Cyanophyceae</taxon>
        <taxon>Oscillatoriophycideae</taxon>
        <taxon>Oscillatoriales</taxon>
        <taxon>Oscillatoriaceae</taxon>
        <taxon>Planktothricoides</taxon>
    </lineage>
</organism>
<keyword evidence="2" id="KW-0732">Signal</keyword>
<dbReference type="AlphaFoldDB" id="A0A7C3ZZT6"/>
<dbReference type="Pfam" id="PF06051">
    <property type="entry name" value="DUF928"/>
    <property type="match status" value="1"/>
</dbReference>
<comment type="caution">
    <text evidence="3">The sequence shown here is derived from an EMBL/GenBank/DDBJ whole genome shotgun (WGS) entry which is preliminary data.</text>
</comment>
<dbReference type="EMBL" id="DSPX01000255">
    <property type="protein sequence ID" value="HGG03749.1"/>
    <property type="molecule type" value="Genomic_DNA"/>
</dbReference>
<accession>A0A7C3ZZT6</accession>